<accession>A0AB38X9E5</accession>
<evidence type="ECO:0008006" key="3">
    <source>
        <dbReference type="Google" id="ProtNLM"/>
    </source>
</evidence>
<proteinExistence type="predicted"/>
<sequence>MDLNNYSGKNVDGLSVYCDSLSATFISICPTDSIRDSIYFGHEVGHALFNFKYGVGTLNYQFKALSSTESFASSFELQTIRNRLEAHGLFSDYIYELLSAICYHAANLKFILCLYKFGLKEPMQKSNFFLKCEKLYTPWTLNGSENTSTTWMSRSELFEEPLYETAYVISKINAMLLLIHGENGIAVLRNKWEYKLPKEISSIQVLKNAQASLRLITDFYVKISDK</sequence>
<evidence type="ECO:0000313" key="1">
    <source>
        <dbReference type="EMBL" id="WAD03096.1"/>
    </source>
</evidence>
<dbReference type="Gene3D" id="1.10.1370.30">
    <property type="match status" value="1"/>
</dbReference>
<gene>
    <name evidence="1" type="ORF">ORR04_13480</name>
</gene>
<evidence type="ECO:0000313" key="2">
    <source>
        <dbReference type="Proteomes" id="UP001164768"/>
    </source>
</evidence>
<dbReference type="AlphaFoldDB" id="A0AB38X9E5"/>
<dbReference type="Proteomes" id="UP001164768">
    <property type="component" value="Plasmid pBRV479"/>
</dbReference>
<protein>
    <recommendedName>
        <fullName evidence="3">IrrE N-terminal-like domain-containing protein</fullName>
    </recommendedName>
</protein>
<geneLocation type="plasmid" evidence="1 2">
    <name>pBRV479</name>
</geneLocation>
<dbReference type="EMBL" id="CP113122">
    <property type="protein sequence ID" value="WAD03096.1"/>
    <property type="molecule type" value="Genomic_DNA"/>
</dbReference>
<reference evidence="1" key="1">
    <citation type="submission" date="2022-11" db="EMBL/GenBank/DDBJ databases">
        <title>Whole genome sequence of Levilactobacillus brevis SMB091.</title>
        <authorList>
            <person name="Kim J.-M."/>
            <person name="Kim O.-C."/>
            <person name="Choi Y.H."/>
            <person name="Han N.S."/>
            <person name="Hurh B."/>
        </authorList>
    </citation>
    <scope>NUCLEOTIDE SEQUENCE</scope>
    <source>
        <strain evidence="1">SMB091</strain>
        <plasmid evidence="1">pBRV479</plasmid>
    </source>
</reference>
<name>A0AB38X9E5_LEVBR</name>
<dbReference type="SUPFAM" id="SSF55486">
    <property type="entry name" value="Metalloproteases ('zincins'), catalytic domain"/>
    <property type="match status" value="1"/>
</dbReference>
<keyword evidence="1" id="KW-0614">Plasmid</keyword>
<organism evidence="1 2">
    <name type="scientific">Levilactobacillus brevis</name>
    <name type="common">Lactobacillus brevis</name>
    <dbReference type="NCBI Taxonomy" id="1580"/>
    <lineage>
        <taxon>Bacteria</taxon>
        <taxon>Bacillati</taxon>
        <taxon>Bacillota</taxon>
        <taxon>Bacilli</taxon>
        <taxon>Lactobacillales</taxon>
        <taxon>Lactobacillaceae</taxon>
        <taxon>Levilactobacillus</taxon>
    </lineage>
</organism>
<dbReference type="RefSeq" id="WP_267668832.1">
    <property type="nucleotide sequence ID" value="NZ_CP113122.1"/>
</dbReference>